<feature type="coiled-coil region" evidence="1">
    <location>
        <begin position="59"/>
        <end position="86"/>
    </location>
</feature>
<reference evidence="3 4" key="1">
    <citation type="submission" date="2020-09" db="EMBL/GenBank/DDBJ databases">
        <title>Roseomonas.</title>
        <authorList>
            <person name="Zhu W."/>
        </authorList>
    </citation>
    <scope>NUCLEOTIDE SEQUENCE [LARGE SCALE GENOMIC DNA]</scope>
    <source>
        <strain evidence="3 4">1311</strain>
    </source>
</reference>
<organism evidence="3 4">
    <name type="scientific">Roseomonas marmotae</name>
    <dbReference type="NCBI Taxonomy" id="2768161"/>
    <lineage>
        <taxon>Bacteria</taxon>
        <taxon>Pseudomonadati</taxon>
        <taxon>Pseudomonadota</taxon>
        <taxon>Alphaproteobacteria</taxon>
        <taxon>Acetobacterales</taxon>
        <taxon>Roseomonadaceae</taxon>
        <taxon>Roseomonas</taxon>
    </lineage>
</organism>
<feature type="region of interest" description="Disordered" evidence="2">
    <location>
        <begin position="122"/>
        <end position="141"/>
    </location>
</feature>
<proteinExistence type="predicted"/>
<dbReference type="SUPFAM" id="SSF46689">
    <property type="entry name" value="Homeodomain-like"/>
    <property type="match status" value="1"/>
</dbReference>
<evidence type="ECO:0000313" key="3">
    <source>
        <dbReference type="EMBL" id="MBO1076559.1"/>
    </source>
</evidence>
<feature type="compositionally biased region" description="Polar residues" evidence="2">
    <location>
        <begin position="129"/>
        <end position="140"/>
    </location>
</feature>
<dbReference type="InterPro" id="IPR002514">
    <property type="entry name" value="Transposase_8"/>
</dbReference>
<accession>A0ABS3KGG2</accession>
<comment type="caution">
    <text evidence="3">The sequence shown here is derived from an EMBL/GenBank/DDBJ whole genome shotgun (WGS) entry which is preliminary data.</text>
</comment>
<keyword evidence="4" id="KW-1185">Reference proteome</keyword>
<keyword evidence="1" id="KW-0175">Coiled coil</keyword>
<protein>
    <submittedName>
        <fullName evidence="3">Transposase</fullName>
    </submittedName>
</protein>
<dbReference type="Gene3D" id="1.10.10.60">
    <property type="entry name" value="Homeodomain-like"/>
    <property type="match status" value="1"/>
</dbReference>
<dbReference type="Proteomes" id="UP001518990">
    <property type="component" value="Unassembled WGS sequence"/>
</dbReference>
<sequence>MGDPHQRGWTEEFKREAVRLLSTSGRPVGEVAADLGVGKSTLTHWRRRLQETELLAGPHPDAEKELARLRRENEILRQERDLLKKAKVGSTGQRNMIDFMMFREDPRWREPAGLAYLRSRKGSFGSDGRTASRSVTSDGLSASPRARSLVCCKPKAVLRRRCGSDLPAL</sequence>
<dbReference type="EMBL" id="JACTNF010000023">
    <property type="protein sequence ID" value="MBO1076559.1"/>
    <property type="molecule type" value="Genomic_DNA"/>
</dbReference>
<dbReference type="InterPro" id="IPR009057">
    <property type="entry name" value="Homeodomain-like_sf"/>
</dbReference>
<dbReference type="Pfam" id="PF01527">
    <property type="entry name" value="HTH_Tnp_1"/>
    <property type="match status" value="1"/>
</dbReference>
<evidence type="ECO:0000256" key="1">
    <source>
        <dbReference type="SAM" id="Coils"/>
    </source>
</evidence>
<evidence type="ECO:0000256" key="2">
    <source>
        <dbReference type="SAM" id="MobiDB-lite"/>
    </source>
</evidence>
<name>A0ABS3KGG2_9PROT</name>
<evidence type="ECO:0000313" key="4">
    <source>
        <dbReference type="Proteomes" id="UP001518990"/>
    </source>
</evidence>
<gene>
    <name evidence="3" type="ORF">IAI60_18250</name>
</gene>